<dbReference type="Proteomes" id="UP001159363">
    <property type="component" value="Chromosome 9"/>
</dbReference>
<accession>A0ABQ9GQT8</accession>
<proteinExistence type="predicted"/>
<name>A0ABQ9GQT8_9NEOP</name>
<organism evidence="1 2">
    <name type="scientific">Dryococelus australis</name>
    <dbReference type="NCBI Taxonomy" id="614101"/>
    <lineage>
        <taxon>Eukaryota</taxon>
        <taxon>Metazoa</taxon>
        <taxon>Ecdysozoa</taxon>
        <taxon>Arthropoda</taxon>
        <taxon>Hexapoda</taxon>
        <taxon>Insecta</taxon>
        <taxon>Pterygota</taxon>
        <taxon>Neoptera</taxon>
        <taxon>Polyneoptera</taxon>
        <taxon>Phasmatodea</taxon>
        <taxon>Verophasmatodea</taxon>
        <taxon>Anareolatae</taxon>
        <taxon>Phasmatidae</taxon>
        <taxon>Eurycanthinae</taxon>
        <taxon>Dryococelus</taxon>
    </lineage>
</organism>
<dbReference type="EMBL" id="JARBHB010000010">
    <property type="protein sequence ID" value="KAJ8874420.1"/>
    <property type="molecule type" value="Genomic_DNA"/>
</dbReference>
<comment type="caution">
    <text evidence="1">The sequence shown here is derived from an EMBL/GenBank/DDBJ whole genome shotgun (WGS) entry which is preliminary data.</text>
</comment>
<reference evidence="1 2" key="1">
    <citation type="submission" date="2023-02" db="EMBL/GenBank/DDBJ databases">
        <title>LHISI_Scaffold_Assembly.</title>
        <authorList>
            <person name="Stuart O.P."/>
            <person name="Cleave R."/>
            <person name="Magrath M.J.L."/>
            <person name="Mikheyev A.S."/>
        </authorList>
    </citation>
    <scope>NUCLEOTIDE SEQUENCE [LARGE SCALE GENOMIC DNA]</scope>
    <source>
        <strain evidence="1">Daus_M_001</strain>
        <tissue evidence="1">Leg muscle</tissue>
    </source>
</reference>
<protein>
    <submittedName>
        <fullName evidence="1">Uncharacterized protein</fullName>
    </submittedName>
</protein>
<keyword evidence="2" id="KW-1185">Reference proteome</keyword>
<evidence type="ECO:0000313" key="1">
    <source>
        <dbReference type="EMBL" id="KAJ8874420.1"/>
    </source>
</evidence>
<gene>
    <name evidence="1" type="ORF">PR048_025269</name>
</gene>
<sequence length="71" mass="8447">MSNFKKESSLFSLSEKSCKAVVKYLLCHKGQDTIMCEEFQCAGKPDNNDYKKNERKTYCHNKRVRHYYKCL</sequence>
<evidence type="ECO:0000313" key="2">
    <source>
        <dbReference type="Proteomes" id="UP001159363"/>
    </source>
</evidence>